<dbReference type="InterPro" id="IPR012337">
    <property type="entry name" value="RNaseH-like_sf"/>
</dbReference>
<reference evidence="3" key="1">
    <citation type="journal article" date="2023" name="Mol. Phylogenet. Evol.">
        <title>Genome-scale phylogeny and comparative genomics of the fungal order Sordariales.</title>
        <authorList>
            <person name="Hensen N."/>
            <person name="Bonometti L."/>
            <person name="Westerberg I."/>
            <person name="Brannstrom I.O."/>
            <person name="Guillou S."/>
            <person name="Cros-Aarteil S."/>
            <person name="Calhoun S."/>
            <person name="Haridas S."/>
            <person name="Kuo A."/>
            <person name="Mondo S."/>
            <person name="Pangilinan J."/>
            <person name="Riley R."/>
            <person name="LaButti K."/>
            <person name="Andreopoulos B."/>
            <person name="Lipzen A."/>
            <person name="Chen C."/>
            <person name="Yan M."/>
            <person name="Daum C."/>
            <person name="Ng V."/>
            <person name="Clum A."/>
            <person name="Steindorff A."/>
            <person name="Ohm R.A."/>
            <person name="Martin F."/>
            <person name="Silar P."/>
            <person name="Natvig D.O."/>
            <person name="Lalanne C."/>
            <person name="Gautier V."/>
            <person name="Ament-Velasquez S.L."/>
            <person name="Kruys A."/>
            <person name="Hutchinson M.I."/>
            <person name="Powell A.J."/>
            <person name="Barry K."/>
            <person name="Miller A.N."/>
            <person name="Grigoriev I.V."/>
            <person name="Debuchy R."/>
            <person name="Gladieux P."/>
            <person name="Hiltunen Thoren M."/>
            <person name="Johannesson H."/>
        </authorList>
    </citation>
    <scope>NUCLEOTIDE SEQUENCE [LARGE SCALE GENOMIC DNA]</scope>
    <source>
        <strain evidence="3">CBS 340.73</strain>
    </source>
</reference>
<feature type="domain" description="RNase H type-1" evidence="1">
    <location>
        <begin position="72"/>
        <end position="234"/>
    </location>
</feature>
<gene>
    <name evidence="2" type="ORF">QBC46DRAFT_424483</name>
</gene>
<accession>A0AAN6NH55</accession>
<dbReference type="InterPro" id="IPR002156">
    <property type="entry name" value="RNaseH_domain"/>
</dbReference>
<protein>
    <submittedName>
        <fullName evidence="2">Ribonuclease H1</fullName>
    </submittedName>
</protein>
<proteinExistence type="predicted"/>
<evidence type="ECO:0000313" key="3">
    <source>
        <dbReference type="Proteomes" id="UP001303473"/>
    </source>
</evidence>
<dbReference type="Proteomes" id="UP001303473">
    <property type="component" value="Unassembled WGS sequence"/>
</dbReference>
<dbReference type="GO" id="GO:0004523">
    <property type="term" value="F:RNA-DNA hybrid ribonuclease activity"/>
    <property type="evidence" value="ECO:0007669"/>
    <property type="project" value="InterPro"/>
</dbReference>
<name>A0AAN6NH55_9PEZI</name>
<dbReference type="Gene3D" id="3.30.420.10">
    <property type="entry name" value="Ribonuclease H-like superfamily/Ribonuclease H"/>
    <property type="match status" value="1"/>
</dbReference>
<organism evidence="2 3">
    <name type="scientific">Diplogelasinospora grovesii</name>
    <dbReference type="NCBI Taxonomy" id="303347"/>
    <lineage>
        <taxon>Eukaryota</taxon>
        <taxon>Fungi</taxon>
        <taxon>Dikarya</taxon>
        <taxon>Ascomycota</taxon>
        <taxon>Pezizomycotina</taxon>
        <taxon>Sordariomycetes</taxon>
        <taxon>Sordariomycetidae</taxon>
        <taxon>Sordariales</taxon>
        <taxon>Diplogelasinosporaceae</taxon>
        <taxon>Diplogelasinospora</taxon>
    </lineage>
</organism>
<dbReference type="EMBL" id="MU853753">
    <property type="protein sequence ID" value="KAK3945757.1"/>
    <property type="molecule type" value="Genomic_DNA"/>
</dbReference>
<dbReference type="PROSITE" id="PS50879">
    <property type="entry name" value="RNASE_H_1"/>
    <property type="match status" value="1"/>
</dbReference>
<dbReference type="SUPFAM" id="SSF53098">
    <property type="entry name" value="Ribonuclease H-like"/>
    <property type="match status" value="1"/>
</dbReference>
<evidence type="ECO:0000259" key="1">
    <source>
        <dbReference type="PROSITE" id="PS50879"/>
    </source>
</evidence>
<keyword evidence="3" id="KW-1185">Reference proteome</keyword>
<dbReference type="GO" id="GO:0003676">
    <property type="term" value="F:nucleic acid binding"/>
    <property type="evidence" value="ECO:0007669"/>
    <property type="project" value="InterPro"/>
</dbReference>
<evidence type="ECO:0000313" key="2">
    <source>
        <dbReference type="EMBL" id="KAK3945757.1"/>
    </source>
</evidence>
<dbReference type="Pfam" id="PF00075">
    <property type="entry name" value="RNase_H"/>
    <property type="match status" value="1"/>
</dbReference>
<comment type="caution">
    <text evidence="2">The sequence shown here is derived from an EMBL/GenBank/DDBJ whole genome shotgun (WGS) entry which is preliminary data.</text>
</comment>
<sequence>MSNSDSSEALTQRNFVDVRAFGIALYDARERESRLFDPLSSPRHDRVPRNRLIAYNRRLEVSHFRENNGWWDDSTLIVRIGGACRDNGGPRARGAWGVYFGSPSQYNANGRLSPDIPQTNARADIESLWQALNILSSMNIVNGVALRDDIHDVRILTNSQYLVNAMAKWMPGWIENGGRRPNGGRVRHFATLKAINDRLDEMSSMLGGKLNIKFMYFPVEGYDTVGELARSALD</sequence>
<dbReference type="AlphaFoldDB" id="A0AAN6NH55"/>
<dbReference type="InterPro" id="IPR036397">
    <property type="entry name" value="RNaseH_sf"/>
</dbReference>